<comment type="caution">
    <text evidence="4">The sequence shown here is derived from an EMBL/GenBank/DDBJ whole genome shotgun (WGS) entry which is preliminary data.</text>
</comment>
<feature type="chain" id="PRO_5047086493" description="SCP domain-containing protein" evidence="2">
    <location>
        <begin position="21"/>
        <end position="290"/>
    </location>
</feature>
<keyword evidence="5" id="KW-1185">Reference proteome</keyword>
<feature type="compositionally biased region" description="Polar residues" evidence="1">
    <location>
        <begin position="142"/>
        <end position="167"/>
    </location>
</feature>
<dbReference type="InterPro" id="IPR035940">
    <property type="entry name" value="CAP_sf"/>
</dbReference>
<name>A0ABQ4L9Q9_9BACL</name>
<reference evidence="4 5" key="1">
    <citation type="submission" date="2021-03" db="EMBL/GenBank/DDBJ databases">
        <title>Antimicrobial resistance genes in bacteria isolated from Japanese honey, and their potential for conferring macrolide and lincosamide resistance in the American foulbrood pathogen Paenibacillus larvae.</title>
        <authorList>
            <person name="Okamoto M."/>
            <person name="Kumagai M."/>
            <person name="Kanamori H."/>
            <person name="Takamatsu D."/>
        </authorList>
    </citation>
    <scope>NUCLEOTIDE SEQUENCE [LARGE SCALE GENOMIC DNA]</scope>
    <source>
        <strain evidence="4 5">J21TS7</strain>
    </source>
</reference>
<keyword evidence="2" id="KW-0732">Signal</keyword>
<feature type="region of interest" description="Disordered" evidence="1">
    <location>
        <begin position="85"/>
        <end position="169"/>
    </location>
</feature>
<dbReference type="InterPro" id="IPR014044">
    <property type="entry name" value="CAP_dom"/>
</dbReference>
<dbReference type="PANTHER" id="PTHR31157">
    <property type="entry name" value="SCP DOMAIN-CONTAINING PROTEIN"/>
    <property type="match status" value="1"/>
</dbReference>
<gene>
    <name evidence="4" type="ORF">J21TS7_16440</name>
</gene>
<proteinExistence type="predicted"/>
<dbReference type="Gene3D" id="3.40.33.10">
    <property type="entry name" value="CAP"/>
    <property type="match status" value="1"/>
</dbReference>
<evidence type="ECO:0000256" key="1">
    <source>
        <dbReference type="SAM" id="MobiDB-lite"/>
    </source>
</evidence>
<organism evidence="4 5">
    <name type="scientific">Paenibacillus cineris</name>
    <dbReference type="NCBI Taxonomy" id="237530"/>
    <lineage>
        <taxon>Bacteria</taxon>
        <taxon>Bacillati</taxon>
        <taxon>Bacillota</taxon>
        <taxon>Bacilli</taxon>
        <taxon>Bacillales</taxon>
        <taxon>Paenibacillaceae</taxon>
        <taxon>Paenibacillus</taxon>
    </lineage>
</organism>
<evidence type="ECO:0000313" key="5">
    <source>
        <dbReference type="Proteomes" id="UP000676601"/>
    </source>
</evidence>
<feature type="signal peptide" evidence="2">
    <location>
        <begin position="1"/>
        <end position="20"/>
    </location>
</feature>
<evidence type="ECO:0000259" key="3">
    <source>
        <dbReference type="Pfam" id="PF00188"/>
    </source>
</evidence>
<dbReference type="Pfam" id="PF00188">
    <property type="entry name" value="CAP"/>
    <property type="match status" value="1"/>
</dbReference>
<dbReference type="Proteomes" id="UP000676601">
    <property type="component" value="Unassembled WGS sequence"/>
</dbReference>
<sequence>MKKIVMIAVLILITGCADHGASTARQQVTTKQTNRASHIHQAAPTRKIVTSASSTSTYRAGKSHLTVKQVNQNDLTSDLLNLIQQPGAVPGTSPQQPAGTPSGTRTGAPTTPGGTPTGTPTGTPAGTPTGTPANQAPAGTPKNQAPSAGTGNQAPSGTNNQQTSASGDASAYAQQVLDLVNQERSKAGLGALSMDSKLSNMAMAKAKDMYDNKYFDHNSPTHGSPFDMMKEYGITYNSAGENIANGQTSPQQVMQDWMNSPGHKANILNKSYTHIGIAFYNNEWVQEFTG</sequence>
<evidence type="ECO:0000313" key="4">
    <source>
        <dbReference type="EMBL" id="GIO53326.1"/>
    </source>
</evidence>
<dbReference type="EMBL" id="BORU01000001">
    <property type="protein sequence ID" value="GIO53326.1"/>
    <property type="molecule type" value="Genomic_DNA"/>
</dbReference>
<dbReference type="CDD" id="cd05379">
    <property type="entry name" value="CAP_bacterial"/>
    <property type="match status" value="1"/>
</dbReference>
<feature type="compositionally biased region" description="Low complexity" evidence="1">
    <location>
        <begin position="97"/>
        <end position="141"/>
    </location>
</feature>
<dbReference type="PROSITE" id="PS51257">
    <property type="entry name" value="PROKAR_LIPOPROTEIN"/>
    <property type="match status" value="1"/>
</dbReference>
<dbReference type="SUPFAM" id="SSF55797">
    <property type="entry name" value="PR-1-like"/>
    <property type="match status" value="1"/>
</dbReference>
<evidence type="ECO:0000256" key="2">
    <source>
        <dbReference type="SAM" id="SignalP"/>
    </source>
</evidence>
<dbReference type="RefSeq" id="WP_212983271.1">
    <property type="nucleotide sequence ID" value="NZ_BORU01000001.1"/>
</dbReference>
<dbReference type="PANTHER" id="PTHR31157:SF1">
    <property type="entry name" value="SCP DOMAIN-CONTAINING PROTEIN"/>
    <property type="match status" value="1"/>
</dbReference>
<protein>
    <recommendedName>
        <fullName evidence="3">SCP domain-containing protein</fullName>
    </recommendedName>
</protein>
<feature type="domain" description="SCP" evidence="3">
    <location>
        <begin position="177"/>
        <end position="285"/>
    </location>
</feature>
<accession>A0ABQ4L9Q9</accession>